<dbReference type="EC" id="4.2.1.75" evidence="3 9"/>
<reference evidence="12" key="1">
    <citation type="journal article" date="2019" name="Int. J. Syst. Evol. Microbiol.">
        <title>The Global Catalogue of Microorganisms (GCM) 10K type strain sequencing project: providing services to taxonomists for standard genome sequencing and annotation.</title>
        <authorList>
            <consortium name="The Broad Institute Genomics Platform"/>
            <consortium name="The Broad Institute Genome Sequencing Center for Infectious Disease"/>
            <person name="Wu L."/>
            <person name="Ma J."/>
        </authorList>
    </citation>
    <scope>NUCLEOTIDE SEQUENCE [LARGE SCALE GENOMIC DNA]</scope>
    <source>
        <strain evidence="12">CCUG 61707</strain>
    </source>
</reference>
<protein>
    <recommendedName>
        <fullName evidence="7 9">Uroporphyrinogen-III synthase</fullName>
        <ecNumber evidence="3 9">4.2.1.75</ecNumber>
    </recommendedName>
</protein>
<evidence type="ECO:0000259" key="10">
    <source>
        <dbReference type="Pfam" id="PF02602"/>
    </source>
</evidence>
<dbReference type="PANTHER" id="PTHR38042">
    <property type="entry name" value="UROPORPHYRINOGEN-III SYNTHASE, CHLOROPLASTIC"/>
    <property type="match status" value="1"/>
</dbReference>
<evidence type="ECO:0000256" key="1">
    <source>
        <dbReference type="ARBA" id="ARBA00004772"/>
    </source>
</evidence>
<dbReference type="Proteomes" id="UP001596996">
    <property type="component" value="Unassembled WGS sequence"/>
</dbReference>
<evidence type="ECO:0000313" key="12">
    <source>
        <dbReference type="Proteomes" id="UP001596996"/>
    </source>
</evidence>
<dbReference type="SUPFAM" id="SSF69618">
    <property type="entry name" value="HemD-like"/>
    <property type="match status" value="1"/>
</dbReference>
<evidence type="ECO:0000256" key="5">
    <source>
        <dbReference type="ARBA" id="ARBA00023244"/>
    </source>
</evidence>
<dbReference type="Gene3D" id="3.40.50.10090">
    <property type="match status" value="2"/>
</dbReference>
<dbReference type="Pfam" id="PF02602">
    <property type="entry name" value="HEM4"/>
    <property type="match status" value="1"/>
</dbReference>
<evidence type="ECO:0000313" key="11">
    <source>
        <dbReference type="EMBL" id="MFD0966218.1"/>
    </source>
</evidence>
<accession>A0ABW3I8P9</accession>
<keyword evidence="4 9" id="KW-0456">Lyase</keyword>
<evidence type="ECO:0000256" key="6">
    <source>
        <dbReference type="ARBA" id="ARBA00037589"/>
    </source>
</evidence>
<comment type="pathway">
    <text evidence="1 9">Porphyrin-containing compound metabolism; protoporphyrin-IX biosynthesis; coproporphyrinogen-III from 5-aminolevulinate: step 3/4.</text>
</comment>
<dbReference type="PANTHER" id="PTHR38042:SF1">
    <property type="entry name" value="UROPORPHYRINOGEN-III SYNTHASE, CHLOROPLASTIC"/>
    <property type="match status" value="1"/>
</dbReference>
<dbReference type="InterPro" id="IPR039793">
    <property type="entry name" value="UROS/Hem4"/>
</dbReference>
<feature type="domain" description="Tetrapyrrole biosynthesis uroporphyrinogen III synthase" evidence="10">
    <location>
        <begin position="15"/>
        <end position="242"/>
    </location>
</feature>
<organism evidence="11 12">
    <name type="scientific">Seminibacterium arietis</name>
    <dbReference type="NCBI Taxonomy" id="1173502"/>
    <lineage>
        <taxon>Bacteria</taxon>
        <taxon>Pseudomonadati</taxon>
        <taxon>Pseudomonadota</taxon>
        <taxon>Gammaproteobacteria</taxon>
        <taxon>Pasteurellales</taxon>
        <taxon>Pasteurellaceae</taxon>
        <taxon>Seminibacterium</taxon>
    </lineage>
</organism>
<evidence type="ECO:0000256" key="3">
    <source>
        <dbReference type="ARBA" id="ARBA00013109"/>
    </source>
</evidence>
<evidence type="ECO:0000256" key="2">
    <source>
        <dbReference type="ARBA" id="ARBA00008133"/>
    </source>
</evidence>
<dbReference type="EMBL" id="JBHTJN010000009">
    <property type="protein sequence ID" value="MFD0966218.1"/>
    <property type="molecule type" value="Genomic_DNA"/>
</dbReference>
<name>A0ABW3I8P9_9PAST</name>
<keyword evidence="5 9" id="KW-0627">Porphyrin biosynthesis</keyword>
<keyword evidence="12" id="KW-1185">Reference proteome</keyword>
<comment type="caution">
    <text evidence="11">The sequence shown here is derived from an EMBL/GenBank/DDBJ whole genome shotgun (WGS) entry which is preliminary data.</text>
</comment>
<sequence length="248" mass="28277">MAVLVTRSDERGGQLVNMLNKAGIVAIHLPLFSIEPGREINELPNKYKQLKSGDYIFAVSKNAVNYAVQTLKNTGFHWRSDLNYFTVGQRTAEYFASQTGQVILYPWQQENSEGVLSLPAMQKLNDKRILILRGNGGRELFPHKAHERGAEVDIVECYQRVPVNYNNEEQSSVCKRAGVNTIIVTSVEILTYLMDFVPKTDHNWLKNCRLITISRRIKQFALHFGWKNIVISPRADNQSLLQTLLQSE</sequence>
<evidence type="ECO:0000256" key="7">
    <source>
        <dbReference type="ARBA" id="ARBA00040167"/>
    </source>
</evidence>
<comment type="function">
    <text evidence="6 9">Catalyzes cyclization of the linear tetrapyrrole, hydroxymethylbilane, to the macrocyclic uroporphyrinogen III.</text>
</comment>
<evidence type="ECO:0000256" key="8">
    <source>
        <dbReference type="ARBA" id="ARBA00048617"/>
    </source>
</evidence>
<gene>
    <name evidence="11" type="ORF">ACFQ02_05030</name>
</gene>
<dbReference type="RefSeq" id="WP_380820091.1">
    <property type="nucleotide sequence ID" value="NZ_JBHTJN010000009.1"/>
</dbReference>
<dbReference type="InterPro" id="IPR036108">
    <property type="entry name" value="4pyrrol_syn_uPrphyn_synt_sf"/>
</dbReference>
<evidence type="ECO:0000256" key="9">
    <source>
        <dbReference type="RuleBase" id="RU366031"/>
    </source>
</evidence>
<proteinExistence type="inferred from homology"/>
<comment type="catalytic activity">
    <reaction evidence="8 9">
        <text>hydroxymethylbilane = uroporphyrinogen III + H2O</text>
        <dbReference type="Rhea" id="RHEA:18965"/>
        <dbReference type="ChEBI" id="CHEBI:15377"/>
        <dbReference type="ChEBI" id="CHEBI:57308"/>
        <dbReference type="ChEBI" id="CHEBI:57845"/>
        <dbReference type="EC" id="4.2.1.75"/>
    </reaction>
</comment>
<dbReference type="CDD" id="cd06578">
    <property type="entry name" value="HemD"/>
    <property type="match status" value="1"/>
</dbReference>
<dbReference type="InterPro" id="IPR003754">
    <property type="entry name" value="4pyrrol_synth_uPrphyn_synth"/>
</dbReference>
<evidence type="ECO:0000256" key="4">
    <source>
        <dbReference type="ARBA" id="ARBA00023239"/>
    </source>
</evidence>
<comment type="similarity">
    <text evidence="2 9">Belongs to the uroporphyrinogen-III synthase family.</text>
</comment>